<organism evidence="10 11">
    <name type="scientific">Tetraparma gracilis</name>
    <dbReference type="NCBI Taxonomy" id="2962635"/>
    <lineage>
        <taxon>Eukaryota</taxon>
        <taxon>Sar</taxon>
        <taxon>Stramenopiles</taxon>
        <taxon>Ochrophyta</taxon>
        <taxon>Bolidophyceae</taxon>
        <taxon>Parmales</taxon>
        <taxon>Triparmaceae</taxon>
        <taxon>Tetraparma</taxon>
    </lineage>
</organism>
<evidence type="ECO:0000256" key="6">
    <source>
        <dbReference type="ARBA" id="ARBA00022679"/>
    </source>
</evidence>
<dbReference type="Pfam" id="PF02445">
    <property type="entry name" value="NadA"/>
    <property type="match status" value="1"/>
</dbReference>
<evidence type="ECO:0000256" key="3">
    <source>
        <dbReference type="ARBA" id="ARBA00012669"/>
    </source>
</evidence>
<sequence>MRPLISSPLPFSAGSSLSAPRLLSTAPQPSRPLAPAGVPPYTPLTATKPFPSIVIGADGMASHGSFASAQEAFINPDPSRVSSLAAALQASNSCVVAHYYMDVELQAVLAALPDQSRVFVADSLAMGDAAVRMVEAGADSVICLGVDFMSESVKAIMSKNGHASVPVYRATAAPIGCSLAESAEALSYGAWLTQGAAKAKNPLHVIYINTSLETKALSTQLMPTVTCTSSNVLRTMLQSDLQVEDLSVYYGPDTFMGENLRTLFQKVLANWSDAEIKERLHPEHSRASIQRLHDNLNVFPSGNCVVHHMFGAECTKTVTENYPDAFVSAHLEVPGEMFEIAMEKSISGKGVVGSTADILNFIKDKVAEAAEAVEAGGKPPAGKKNLQFVLGTEAGMVTSIVNNVQAILSSMPLARDHVTAEIVFPVASDAVTQDPDSEFGGIVPGVSGGEGCSTAGGCATCPFMKMNDLDAVLDIAETIRDGDVSSLAGHHPPNRIAGKMLGDREAVDVGVDSIMHMRHLMSEGRFSDELVQEVKQRSAI</sequence>
<dbReference type="PANTHER" id="PTHR30573:SF0">
    <property type="entry name" value="QUINOLINATE SYNTHASE, CHLOROPLASTIC"/>
    <property type="match status" value="1"/>
</dbReference>
<keyword evidence="7" id="KW-0479">Metal-binding</keyword>
<keyword evidence="8" id="KW-0408">Iron</keyword>
<dbReference type="InterPro" id="IPR003473">
    <property type="entry name" value="NadA"/>
</dbReference>
<name>A0ABQ6N2D6_9STRA</name>
<keyword evidence="9" id="KW-0411">Iron-sulfur</keyword>
<evidence type="ECO:0000256" key="4">
    <source>
        <dbReference type="ARBA" id="ARBA00022485"/>
    </source>
</evidence>
<evidence type="ECO:0000256" key="9">
    <source>
        <dbReference type="ARBA" id="ARBA00023014"/>
    </source>
</evidence>
<comment type="caution">
    <text evidence="10">The sequence shown here is derived from an EMBL/GenBank/DDBJ whole genome shotgun (WGS) entry which is preliminary data.</text>
</comment>
<dbReference type="InterPro" id="IPR036094">
    <property type="entry name" value="NadA_sf"/>
</dbReference>
<keyword evidence="11" id="KW-1185">Reference proteome</keyword>
<comment type="cofactor">
    <cofactor evidence="1">
        <name>[4Fe-4S] cluster</name>
        <dbReference type="ChEBI" id="CHEBI:49883"/>
    </cofactor>
</comment>
<protein>
    <recommendedName>
        <fullName evidence="3">quinolinate synthase</fullName>
        <ecNumber evidence="3">2.5.1.72</ecNumber>
    </recommendedName>
</protein>
<reference evidence="10 11" key="1">
    <citation type="journal article" date="2023" name="Commun. Biol.">
        <title>Genome analysis of Parmales, the sister group of diatoms, reveals the evolutionary specialization of diatoms from phago-mixotrophs to photoautotrophs.</title>
        <authorList>
            <person name="Ban H."/>
            <person name="Sato S."/>
            <person name="Yoshikawa S."/>
            <person name="Yamada K."/>
            <person name="Nakamura Y."/>
            <person name="Ichinomiya M."/>
            <person name="Sato N."/>
            <person name="Blanc-Mathieu R."/>
            <person name="Endo H."/>
            <person name="Kuwata A."/>
            <person name="Ogata H."/>
        </authorList>
    </citation>
    <scope>NUCLEOTIDE SEQUENCE [LARGE SCALE GENOMIC DNA]</scope>
</reference>
<gene>
    <name evidence="10" type="ORF">TeGR_g6459</name>
</gene>
<keyword evidence="4" id="KW-0004">4Fe-4S</keyword>
<dbReference type="EC" id="2.5.1.72" evidence="3"/>
<evidence type="ECO:0000256" key="5">
    <source>
        <dbReference type="ARBA" id="ARBA00022642"/>
    </source>
</evidence>
<evidence type="ECO:0000313" key="10">
    <source>
        <dbReference type="EMBL" id="GMI38981.1"/>
    </source>
</evidence>
<evidence type="ECO:0000313" key="11">
    <source>
        <dbReference type="Proteomes" id="UP001165060"/>
    </source>
</evidence>
<evidence type="ECO:0000256" key="7">
    <source>
        <dbReference type="ARBA" id="ARBA00022723"/>
    </source>
</evidence>
<evidence type="ECO:0000256" key="2">
    <source>
        <dbReference type="ARBA" id="ARBA00005065"/>
    </source>
</evidence>
<keyword evidence="5" id="KW-0662">Pyridine nucleotide biosynthesis</keyword>
<comment type="pathway">
    <text evidence="2">Cofactor biosynthesis; NAD(+) biosynthesis; quinolinate from iminoaspartate: step 1/1.</text>
</comment>
<dbReference type="Gene3D" id="3.40.50.10800">
    <property type="entry name" value="NadA-like"/>
    <property type="match status" value="3"/>
</dbReference>
<dbReference type="SUPFAM" id="SSF142754">
    <property type="entry name" value="NadA-like"/>
    <property type="match status" value="1"/>
</dbReference>
<evidence type="ECO:0000256" key="1">
    <source>
        <dbReference type="ARBA" id="ARBA00001966"/>
    </source>
</evidence>
<dbReference type="EMBL" id="BRYB01003576">
    <property type="protein sequence ID" value="GMI38981.1"/>
    <property type="molecule type" value="Genomic_DNA"/>
</dbReference>
<proteinExistence type="predicted"/>
<accession>A0ABQ6N2D6</accession>
<dbReference type="Proteomes" id="UP001165060">
    <property type="component" value="Unassembled WGS sequence"/>
</dbReference>
<evidence type="ECO:0000256" key="8">
    <source>
        <dbReference type="ARBA" id="ARBA00023004"/>
    </source>
</evidence>
<dbReference type="PANTHER" id="PTHR30573">
    <property type="entry name" value="QUINOLINATE SYNTHETASE A"/>
    <property type="match status" value="1"/>
</dbReference>
<keyword evidence="6" id="KW-0808">Transferase</keyword>